<sequence length="96" mass="11314">MDKISTNKFEITEIIHLLDFNEIEEADKDSNFEDSNIINDKSNNNVEVIIEWHLLHNDSDNELESNSKSEDYNYNPNEIAKDIYNNNDITDDNYNE</sequence>
<dbReference type="EMBL" id="LLXJ01000453">
    <property type="protein sequence ID" value="PKC09507.1"/>
    <property type="molecule type" value="Genomic_DNA"/>
</dbReference>
<protein>
    <submittedName>
        <fullName evidence="3">Uncharacterized protein</fullName>
    </submittedName>
</protein>
<reference evidence="2 4" key="2">
    <citation type="submission" date="2017-09" db="EMBL/GenBank/DDBJ databases">
        <title>Extensive intraspecific genome diversity in a model arbuscular mycorrhizal fungus.</title>
        <authorList>
            <person name="Chen E.C."/>
            <person name="Morin E."/>
            <person name="Beaudet D."/>
            <person name="Noel J."/>
            <person name="Ndikumana S."/>
            <person name="Charron P."/>
            <person name="St-Onge C."/>
            <person name="Giorgi J."/>
            <person name="Grigoriev I.V."/>
            <person name="Roux C."/>
            <person name="Martin F.M."/>
            <person name="Corradi N."/>
        </authorList>
    </citation>
    <scope>NUCLEOTIDE SEQUENCE [LARGE SCALE GENOMIC DNA]</scope>
    <source>
        <strain evidence="2 4">A5</strain>
    </source>
</reference>
<name>A0A2N1NV34_9GLOM</name>
<gene>
    <name evidence="2" type="ORF">RhiirA5_415572</name>
    <name evidence="3" type="ORF">RhiirC2_771008</name>
</gene>
<feature type="compositionally biased region" description="Basic and acidic residues" evidence="1">
    <location>
        <begin position="60"/>
        <end position="71"/>
    </location>
</feature>
<reference evidence="3 5" key="3">
    <citation type="submission" date="2017-10" db="EMBL/GenBank/DDBJ databases">
        <title>Extensive intraspecific genome diversity in a model arbuscular mycorrhizal fungus.</title>
        <authorList>
            <person name="Chen E.C.H."/>
            <person name="Morin E."/>
            <person name="Baudet D."/>
            <person name="Noel J."/>
            <person name="Ndikumana S."/>
            <person name="Charron P."/>
            <person name="St-Onge C."/>
            <person name="Giorgi J."/>
            <person name="Grigoriev I.V."/>
            <person name="Roux C."/>
            <person name="Martin F.M."/>
            <person name="Corradi N."/>
        </authorList>
    </citation>
    <scope>NUCLEOTIDE SEQUENCE [LARGE SCALE GENOMIC DNA]</scope>
    <source>
        <strain evidence="3 5">C2</strain>
    </source>
</reference>
<evidence type="ECO:0000313" key="5">
    <source>
        <dbReference type="Proteomes" id="UP000233469"/>
    </source>
</evidence>
<dbReference type="EMBL" id="LLXL01000114">
    <property type="protein sequence ID" value="PKK77753.1"/>
    <property type="molecule type" value="Genomic_DNA"/>
</dbReference>
<dbReference type="AlphaFoldDB" id="A0A2N1NV34"/>
<dbReference type="Proteomes" id="UP000232722">
    <property type="component" value="Unassembled WGS sequence"/>
</dbReference>
<dbReference type="Proteomes" id="UP000233469">
    <property type="component" value="Unassembled WGS sequence"/>
</dbReference>
<evidence type="ECO:0000313" key="4">
    <source>
        <dbReference type="Proteomes" id="UP000232722"/>
    </source>
</evidence>
<reference evidence="4 5" key="1">
    <citation type="submission" date="2016-04" db="EMBL/GenBank/DDBJ databases">
        <title>Genome analyses suggest a sexual origin of heterokaryosis in a supposedly ancient asexual fungus.</title>
        <authorList>
            <person name="Ropars J."/>
            <person name="Sedzielewska K."/>
            <person name="Noel J."/>
            <person name="Charron P."/>
            <person name="Farinelli L."/>
            <person name="Marton T."/>
            <person name="Kruger M."/>
            <person name="Pelin A."/>
            <person name="Brachmann A."/>
            <person name="Corradi N."/>
        </authorList>
    </citation>
    <scope>NUCLEOTIDE SEQUENCE [LARGE SCALE GENOMIC DNA]</scope>
    <source>
        <strain evidence="2 4">A5</strain>
        <strain evidence="3 5">C2</strain>
    </source>
</reference>
<evidence type="ECO:0000313" key="3">
    <source>
        <dbReference type="EMBL" id="PKK77753.1"/>
    </source>
</evidence>
<evidence type="ECO:0000256" key="1">
    <source>
        <dbReference type="SAM" id="MobiDB-lite"/>
    </source>
</evidence>
<evidence type="ECO:0000313" key="2">
    <source>
        <dbReference type="EMBL" id="PKC09507.1"/>
    </source>
</evidence>
<comment type="caution">
    <text evidence="3">The sequence shown here is derived from an EMBL/GenBank/DDBJ whole genome shotgun (WGS) entry which is preliminary data.</text>
</comment>
<feature type="region of interest" description="Disordered" evidence="1">
    <location>
        <begin position="60"/>
        <end position="96"/>
    </location>
</feature>
<accession>A0A2N1NV34</accession>
<organism evidence="3 5">
    <name type="scientific">Rhizophagus irregularis</name>
    <dbReference type="NCBI Taxonomy" id="588596"/>
    <lineage>
        <taxon>Eukaryota</taxon>
        <taxon>Fungi</taxon>
        <taxon>Fungi incertae sedis</taxon>
        <taxon>Mucoromycota</taxon>
        <taxon>Glomeromycotina</taxon>
        <taxon>Glomeromycetes</taxon>
        <taxon>Glomerales</taxon>
        <taxon>Glomeraceae</taxon>
        <taxon>Rhizophagus</taxon>
    </lineage>
</organism>
<proteinExistence type="predicted"/>